<comment type="caution">
    <text evidence="7">The sequence shown here is derived from an EMBL/GenBank/DDBJ whole genome shotgun (WGS) entry which is preliminary data.</text>
</comment>
<dbReference type="InterPro" id="IPR027619">
    <property type="entry name" value="C-S_lyase_PatB-like"/>
</dbReference>
<name>A0A4R2LGT1_9FIRM</name>
<dbReference type="InterPro" id="IPR051798">
    <property type="entry name" value="Class-II_PLP-Dep_Aminotrans"/>
</dbReference>
<dbReference type="CDD" id="cd00609">
    <property type="entry name" value="AAT_like"/>
    <property type="match status" value="1"/>
</dbReference>
<dbReference type="GO" id="GO:0047804">
    <property type="term" value="F:cysteine-S-conjugate beta-lyase activity"/>
    <property type="evidence" value="ECO:0007669"/>
    <property type="project" value="UniProtKB-EC"/>
</dbReference>
<keyword evidence="4 7" id="KW-0456">Lyase</keyword>
<evidence type="ECO:0000256" key="2">
    <source>
        <dbReference type="ARBA" id="ARBA00012224"/>
    </source>
</evidence>
<feature type="domain" description="Aminotransferase class I/classII large" evidence="6">
    <location>
        <begin position="30"/>
        <end position="381"/>
    </location>
</feature>
<accession>A0A4R2LGT1</accession>
<evidence type="ECO:0000256" key="3">
    <source>
        <dbReference type="ARBA" id="ARBA00022898"/>
    </source>
</evidence>
<comment type="cofactor">
    <cofactor evidence="1">
        <name>pyridoxal 5'-phosphate</name>
        <dbReference type="ChEBI" id="CHEBI:597326"/>
    </cofactor>
</comment>
<reference evidence="7 8" key="1">
    <citation type="submission" date="2019-03" db="EMBL/GenBank/DDBJ databases">
        <title>Genomic Encyclopedia of Type Strains, Phase IV (KMG-IV): sequencing the most valuable type-strain genomes for metagenomic binning, comparative biology and taxonomic classification.</title>
        <authorList>
            <person name="Goeker M."/>
        </authorList>
    </citation>
    <scope>NUCLEOTIDE SEQUENCE [LARGE SCALE GENOMIC DNA]</scope>
    <source>
        <strain evidence="7 8">DSM 28559</strain>
    </source>
</reference>
<dbReference type="AlphaFoldDB" id="A0A4R2LGT1"/>
<sequence>MNYDFDKVVDRKNTNCLKYDFMKEFHKPEDVMSLWVADMDFQSPKEVREALVRAAEHGVYGYTDTKKDYYEAVADWFEEGFGWRPEEKWMVRVPGVVFGISTTIRGLTEPGDAVLIQTPVYYPFARSIERNGRKVIRNSLCYNNGKYSIDFDDFENKIRENNVKLFLMCSPHNPVGRVWTREELMHMGEICQTYGVIVVSDEIHCDFTYSGHEHTVYASLGKKFAEHSVICTAPSKTFNLAGLQISNIFIVNPELRKRFISALNRTGYMSPNMMGIYAAQAAYRYGRPWLDALKAYLTESLDFVRVFVREELPGVHLIEPEGTYLIWLDCSSLGYSDVELNDKILNEAKLWLDGGSMFGKEGENFQRINIACPRSVLKDALIRFKQVLSMN</sequence>
<evidence type="ECO:0000313" key="8">
    <source>
        <dbReference type="Proteomes" id="UP000295711"/>
    </source>
</evidence>
<keyword evidence="8" id="KW-1185">Reference proteome</keyword>
<dbReference type="EMBL" id="SLXA01000009">
    <property type="protein sequence ID" value="TCO84154.1"/>
    <property type="molecule type" value="Genomic_DNA"/>
</dbReference>
<comment type="similarity">
    <text evidence="5">Belongs to the class-II pyridoxal-phosphate-dependent aminotransferase family. MalY/PatB cystathionine beta-lyase subfamily.</text>
</comment>
<dbReference type="InterPro" id="IPR004839">
    <property type="entry name" value="Aminotransferase_I/II_large"/>
</dbReference>
<dbReference type="NCBIfam" id="TIGR04350">
    <property type="entry name" value="C_S_lyase_PatB"/>
    <property type="match status" value="1"/>
</dbReference>
<dbReference type="RefSeq" id="WP_132092324.1">
    <property type="nucleotide sequence ID" value="NZ_JANKAQ010000010.1"/>
</dbReference>
<evidence type="ECO:0000256" key="4">
    <source>
        <dbReference type="ARBA" id="ARBA00023239"/>
    </source>
</evidence>
<dbReference type="SUPFAM" id="SSF53383">
    <property type="entry name" value="PLP-dependent transferases"/>
    <property type="match status" value="1"/>
</dbReference>
<dbReference type="InterPro" id="IPR015422">
    <property type="entry name" value="PyrdxlP-dep_Trfase_small"/>
</dbReference>
<dbReference type="GO" id="GO:0030170">
    <property type="term" value="F:pyridoxal phosphate binding"/>
    <property type="evidence" value="ECO:0007669"/>
    <property type="project" value="InterPro"/>
</dbReference>
<dbReference type="Proteomes" id="UP000295711">
    <property type="component" value="Unassembled WGS sequence"/>
</dbReference>
<dbReference type="InterPro" id="IPR015424">
    <property type="entry name" value="PyrdxlP-dep_Trfase"/>
</dbReference>
<organism evidence="7 8">
    <name type="scientific">Frisingicoccus caecimuris</name>
    <dbReference type="NCBI Taxonomy" id="1796636"/>
    <lineage>
        <taxon>Bacteria</taxon>
        <taxon>Bacillati</taxon>
        <taxon>Bacillota</taxon>
        <taxon>Clostridia</taxon>
        <taxon>Lachnospirales</taxon>
        <taxon>Lachnospiraceae</taxon>
        <taxon>Frisingicoccus</taxon>
    </lineage>
</organism>
<dbReference type="Gene3D" id="3.90.1150.10">
    <property type="entry name" value="Aspartate Aminotransferase, domain 1"/>
    <property type="match status" value="1"/>
</dbReference>
<dbReference type="Pfam" id="PF00155">
    <property type="entry name" value="Aminotran_1_2"/>
    <property type="match status" value="1"/>
</dbReference>
<dbReference type="InterPro" id="IPR015421">
    <property type="entry name" value="PyrdxlP-dep_Trfase_major"/>
</dbReference>
<gene>
    <name evidence="7" type="ORF">EV212_10946</name>
</gene>
<evidence type="ECO:0000256" key="1">
    <source>
        <dbReference type="ARBA" id="ARBA00001933"/>
    </source>
</evidence>
<evidence type="ECO:0000259" key="6">
    <source>
        <dbReference type="Pfam" id="PF00155"/>
    </source>
</evidence>
<proteinExistence type="inferred from homology"/>
<dbReference type="PANTHER" id="PTHR43525:SF1">
    <property type="entry name" value="PROTEIN MALY"/>
    <property type="match status" value="1"/>
</dbReference>
<dbReference type="EC" id="4.4.1.13" evidence="2"/>
<evidence type="ECO:0000313" key="7">
    <source>
        <dbReference type="EMBL" id="TCO84154.1"/>
    </source>
</evidence>
<keyword evidence="3" id="KW-0663">Pyridoxal phosphate</keyword>
<evidence type="ECO:0000256" key="5">
    <source>
        <dbReference type="ARBA" id="ARBA00037974"/>
    </source>
</evidence>
<dbReference type="PANTHER" id="PTHR43525">
    <property type="entry name" value="PROTEIN MALY"/>
    <property type="match status" value="1"/>
</dbReference>
<protein>
    <recommendedName>
        <fullName evidence="2">cysteine-S-conjugate beta-lyase</fullName>
        <ecNumber evidence="2">4.4.1.13</ecNumber>
    </recommendedName>
</protein>
<dbReference type="OrthoDB" id="9802872at2"/>
<dbReference type="Gene3D" id="3.40.640.10">
    <property type="entry name" value="Type I PLP-dependent aspartate aminotransferase-like (Major domain)"/>
    <property type="match status" value="1"/>
</dbReference>